<dbReference type="HOGENOM" id="CLU_079350_0_0_6"/>
<evidence type="ECO:0000313" key="1">
    <source>
        <dbReference type="EMBL" id="EKB18290.1"/>
    </source>
</evidence>
<dbReference type="RefSeq" id="WP_005346606.1">
    <property type="nucleotide sequence ID" value="NZ_JH823256.1"/>
</dbReference>
<evidence type="ECO:0008006" key="3">
    <source>
        <dbReference type="Google" id="ProtNLM"/>
    </source>
</evidence>
<dbReference type="EMBL" id="AGWU01000022">
    <property type="protein sequence ID" value="EKB18290.1"/>
    <property type="molecule type" value="Genomic_DNA"/>
</dbReference>
<evidence type="ECO:0000313" key="2">
    <source>
        <dbReference type="Proteomes" id="UP000006087"/>
    </source>
</evidence>
<comment type="caution">
    <text evidence="1">The sequence shown here is derived from an EMBL/GenBank/DDBJ whole genome shotgun (WGS) entry which is preliminary data.</text>
</comment>
<name>K1IGS4_AERVE</name>
<accession>K1IGS4</accession>
<gene>
    <name evidence="1" type="ORF">HMPREF1168_03299</name>
</gene>
<sequence>MVDNKRVVISQSMYFPWVGLLEQIRLADIFVHYDDVQFSRGFFNRVQIKTSRGIVWMTVPLKKHHQKDKINEIEIDNSIDWQRQHKILLKEAFSFAPYCQDVMDIVDGVFSLPCNTLNDLSRRSTVALAEYFELVPSTIFYESSQLNVSGNSTDRLLGIVKRLGGNIYVTGHGAKNYLNHEQFLTSGISVEYMNYQKAAYPQLFGNFTPYVSALDLIANCGAHGKKFIHSGTIPWQEFADES</sequence>
<reference evidence="1 2" key="1">
    <citation type="submission" date="2012-06" db="EMBL/GenBank/DDBJ databases">
        <title>The Genome Sequence of Aeromonas veronii AMC34.</title>
        <authorList>
            <consortium name="The Broad Institute Genome Sequencing Platform"/>
            <person name="Earl A."/>
            <person name="Ward D."/>
            <person name="Feldgarden M."/>
            <person name="Gevers D."/>
            <person name="Graf J."/>
            <person name="Tomasi A."/>
            <person name="Horneman A."/>
            <person name="Walker B."/>
            <person name="Young S.K."/>
            <person name="Zeng Q."/>
            <person name="Gargeya S."/>
            <person name="Fitzgerald M."/>
            <person name="Haas B."/>
            <person name="Abouelleil A."/>
            <person name="Alvarado L."/>
            <person name="Arachchi H.M."/>
            <person name="Berlin A.M."/>
            <person name="Chapman S.B."/>
            <person name="Goldberg J."/>
            <person name="Griggs A."/>
            <person name="Gujja S."/>
            <person name="Hansen M."/>
            <person name="Howarth C."/>
            <person name="Imamovic A."/>
            <person name="Larimer J."/>
            <person name="McCowan C."/>
            <person name="Montmayeur A."/>
            <person name="Murphy C."/>
            <person name="Neiman D."/>
            <person name="Pearson M."/>
            <person name="Priest M."/>
            <person name="Roberts A."/>
            <person name="Saif S."/>
            <person name="Shea T."/>
            <person name="Sisk P."/>
            <person name="Sykes S."/>
            <person name="Wortman J."/>
            <person name="Nusbaum C."/>
            <person name="Birren B."/>
        </authorList>
    </citation>
    <scope>NUCLEOTIDE SEQUENCE [LARGE SCALE GENOMIC DNA]</scope>
    <source>
        <strain evidence="1 2">AMC34</strain>
    </source>
</reference>
<dbReference type="InterPro" id="IPR014985">
    <property type="entry name" value="WbqC"/>
</dbReference>
<dbReference type="Proteomes" id="UP000006087">
    <property type="component" value="Unassembled WGS sequence"/>
</dbReference>
<proteinExistence type="predicted"/>
<dbReference type="Pfam" id="PF08889">
    <property type="entry name" value="WbqC"/>
    <property type="match status" value="1"/>
</dbReference>
<organism evidence="1 2">
    <name type="scientific">Aeromonas veronii AMC34</name>
    <dbReference type="NCBI Taxonomy" id="1073383"/>
    <lineage>
        <taxon>Bacteria</taxon>
        <taxon>Pseudomonadati</taxon>
        <taxon>Pseudomonadota</taxon>
        <taxon>Gammaproteobacteria</taxon>
        <taxon>Aeromonadales</taxon>
        <taxon>Aeromonadaceae</taxon>
        <taxon>Aeromonas</taxon>
    </lineage>
</organism>
<protein>
    <recommendedName>
        <fullName evidence="3">WbqC-like protein</fullName>
    </recommendedName>
</protein>
<dbReference type="AlphaFoldDB" id="K1IGS4"/>